<dbReference type="EMBL" id="LAZR01029473">
    <property type="protein sequence ID" value="KKL59475.1"/>
    <property type="molecule type" value="Genomic_DNA"/>
</dbReference>
<reference evidence="2" key="1">
    <citation type="journal article" date="2015" name="Nature">
        <title>Complex archaea that bridge the gap between prokaryotes and eukaryotes.</title>
        <authorList>
            <person name="Spang A."/>
            <person name="Saw J.H."/>
            <person name="Jorgensen S.L."/>
            <person name="Zaremba-Niedzwiedzka K."/>
            <person name="Martijn J."/>
            <person name="Lind A.E."/>
            <person name="van Eijk R."/>
            <person name="Schleper C."/>
            <person name="Guy L."/>
            <person name="Ettema T.J."/>
        </authorList>
    </citation>
    <scope>NUCLEOTIDE SEQUENCE</scope>
</reference>
<sequence>ANRQRQRDTHCYVAHYSTGRHDQGVALPQ</sequence>
<organism evidence="2">
    <name type="scientific">marine sediment metagenome</name>
    <dbReference type="NCBI Taxonomy" id="412755"/>
    <lineage>
        <taxon>unclassified sequences</taxon>
        <taxon>metagenomes</taxon>
        <taxon>ecological metagenomes</taxon>
    </lineage>
</organism>
<protein>
    <submittedName>
        <fullName evidence="2">Uncharacterized protein</fullName>
    </submittedName>
</protein>
<accession>A0A0F9FQB4</accession>
<dbReference type="AlphaFoldDB" id="A0A0F9FQB4"/>
<comment type="caution">
    <text evidence="2">The sequence shown here is derived from an EMBL/GenBank/DDBJ whole genome shotgun (WGS) entry which is preliminary data.</text>
</comment>
<evidence type="ECO:0000313" key="2">
    <source>
        <dbReference type="EMBL" id="KKL59475.1"/>
    </source>
</evidence>
<evidence type="ECO:0000256" key="1">
    <source>
        <dbReference type="SAM" id="MobiDB-lite"/>
    </source>
</evidence>
<feature type="compositionally biased region" description="Basic and acidic residues" evidence="1">
    <location>
        <begin position="1"/>
        <end position="10"/>
    </location>
</feature>
<feature type="region of interest" description="Disordered" evidence="1">
    <location>
        <begin position="1"/>
        <end position="29"/>
    </location>
</feature>
<name>A0A0F9FQB4_9ZZZZ</name>
<proteinExistence type="predicted"/>
<feature type="non-terminal residue" evidence="2">
    <location>
        <position position="1"/>
    </location>
</feature>
<gene>
    <name evidence="2" type="ORF">LCGC14_2214950</name>
</gene>